<evidence type="ECO:0000256" key="4">
    <source>
        <dbReference type="ARBA" id="ARBA00012437"/>
    </source>
</evidence>
<comment type="catalytic activity">
    <reaction evidence="1">
        <text>Endotype eliminative cleavage of L-alpha-rhamnopyranosyl-(1-&gt;4)-alpha-D-galactopyranosyluronic acid bonds of rhamnogalacturonan I domains in ramified hairy regions of pectin leaving L-rhamnopyranose at the reducing end and 4-deoxy-4,5-unsaturated D-galactopyranosyluronic acid at the non-reducing end.</text>
        <dbReference type="EC" id="4.2.2.23"/>
    </reaction>
</comment>
<evidence type="ECO:0000256" key="6">
    <source>
        <dbReference type="ARBA" id="ARBA00022729"/>
    </source>
</evidence>
<evidence type="ECO:0000256" key="1">
    <source>
        <dbReference type="ARBA" id="ARBA00001324"/>
    </source>
</evidence>
<reference evidence="11 12" key="1">
    <citation type="submission" date="2024-05" db="EMBL/GenBank/DDBJ databases">
        <title>Genetic variation in Jamaican populations of the coffee berry borer (Hypothenemus hampei).</title>
        <authorList>
            <person name="Errbii M."/>
            <person name="Myrie A."/>
        </authorList>
    </citation>
    <scope>NUCLEOTIDE SEQUENCE [LARGE SCALE GENOMIC DNA]</scope>
    <source>
        <strain evidence="11">JA-Hopewell-2020-01-JO</strain>
        <tissue evidence="11">Whole body</tissue>
    </source>
</reference>
<evidence type="ECO:0000259" key="9">
    <source>
        <dbReference type="Pfam" id="PF14683"/>
    </source>
</evidence>
<dbReference type="Proteomes" id="UP001566132">
    <property type="component" value="Unassembled WGS sequence"/>
</dbReference>
<dbReference type="GO" id="GO:0005576">
    <property type="term" value="C:extracellular region"/>
    <property type="evidence" value="ECO:0007669"/>
    <property type="project" value="UniProtKB-SubCell"/>
</dbReference>
<dbReference type="GO" id="GO:0102210">
    <property type="term" value="F:rhamnogalacturonan endolyase activity"/>
    <property type="evidence" value="ECO:0007669"/>
    <property type="project" value="UniProtKB-EC"/>
</dbReference>
<evidence type="ECO:0000256" key="8">
    <source>
        <dbReference type="SAM" id="SignalP"/>
    </source>
</evidence>
<dbReference type="InterPro" id="IPR011013">
    <property type="entry name" value="Gal_mutarotase_sf_dom"/>
</dbReference>
<sequence>MNLNIFGSLLVCGLHLTLTFGGDVTLNITEDGHATISNDLFNVTFDNNASVLALGKNGKDLVGTVTARTFYFDWNAGGGKFLPTEFKIITNSSNLVHIMYFQPFSHKRLEMDGFYQWLKVQNNGNETVKMSEFRMVYRLSKSLMPYINNMRRNGVSPNNFNSMPTIQDTTWQLTDGSYWSKYDYVSYIRETPWFGVYGGGVGSWVISPSREYHGGGPLKQELLTQHESLMCHYLTSKHFGTLEFDTKPGWSKFYGPWLLYINSGDNEMVVEDVARQAKIEIDQWPYNWMEDSDFPIERGTVMGSVTGQLSAEVVIYDSFDEPFEYQTRGYLYNNKTDENGNYVIKNIRPGNYSLIIYPLAGQGSENLITKNITVVSGNQVLDPLDLTEPIGILWAVGETNRRSDNFRYSDELRNFYWHMFPPENLTFYIGKSNSNKDWYYAQTHNGTWKVVFEDMPNGRTRTLRIAIAAASGSLIFNLQSAKLRVSLNDALIFEKEYENEGAIYRGMLQSGKFYSEKIEIPSENVTNGTNVIALTVVYGGFMYDAISYQIND</sequence>
<comment type="caution">
    <text evidence="11">The sequence shown here is derived from an EMBL/GenBank/DDBJ whole genome shotgun (WGS) entry which is preliminary data.</text>
</comment>
<evidence type="ECO:0000256" key="5">
    <source>
        <dbReference type="ARBA" id="ARBA00022525"/>
    </source>
</evidence>
<dbReference type="EC" id="4.2.2.23" evidence="4"/>
<dbReference type="InterPro" id="IPR051850">
    <property type="entry name" value="Polysacch_Lyase_4"/>
</dbReference>
<feature type="domain" description="Rhamnogalacturonan lyase" evidence="9">
    <location>
        <begin position="393"/>
        <end position="547"/>
    </location>
</feature>
<dbReference type="SUPFAM" id="SSF49452">
    <property type="entry name" value="Starch-binding domain-like"/>
    <property type="match status" value="1"/>
</dbReference>
<evidence type="ECO:0000259" key="10">
    <source>
        <dbReference type="Pfam" id="PF14686"/>
    </source>
</evidence>
<keyword evidence="6 8" id="KW-0732">Signal</keyword>
<dbReference type="InterPro" id="IPR014718">
    <property type="entry name" value="GH-type_carb-bd"/>
</dbReference>
<keyword evidence="7" id="KW-0456">Lyase</keyword>
<dbReference type="Gene3D" id="2.60.40.1120">
    <property type="entry name" value="Carboxypeptidase-like, regulatory domain"/>
    <property type="match status" value="1"/>
</dbReference>
<dbReference type="Pfam" id="PF14683">
    <property type="entry name" value="CBM-like"/>
    <property type="match status" value="1"/>
</dbReference>
<dbReference type="PANTHER" id="PTHR32018">
    <property type="entry name" value="RHAMNOGALACTURONATE LYASE FAMILY PROTEIN"/>
    <property type="match status" value="1"/>
</dbReference>
<dbReference type="Gene3D" id="2.60.120.260">
    <property type="entry name" value="Galactose-binding domain-like"/>
    <property type="match status" value="1"/>
</dbReference>
<comment type="similarity">
    <text evidence="3">Belongs to the polysaccharide lyase 4 family.</text>
</comment>
<feature type="signal peptide" evidence="8">
    <location>
        <begin position="1"/>
        <end position="21"/>
    </location>
</feature>
<dbReference type="PANTHER" id="PTHR32018:SF1">
    <property type="entry name" value="RHAMNOGALACTURONAN ENDOLYASE"/>
    <property type="match status" value="1"/>
</dbReference>
<dbReference type="CDD" id="cd10320">
    <property type="entry name" value="RGL4_N"/>
    <property type="match status" value="1"/>
</dbReference>
<dbReference type="CDD" id="cd10317">
    <property type="entry name" value="RGL4_C"/>
    <property type="match status" value="1"/>
</dbReference>
<dbReference type="InterPro" id="IPR008979">
    <property type="entry name" value="Galactose-bd-like_sf"/>
</dbReference>
<dbReference type="InterPro" id="IPR029411">
    <property type="entry name" value="RG-lyase_III"/>
</dbReference>
<keyword evidence="12" id="KW-1185">Reference proteome</keyword>
<dbReference type="SUPFAM" id="SSF49785">
    <property type="entry name" value="Galactose-binding domain-like"/>
    <property type="match status" value="1"/>
</dbReference>
<proteinExistence type="inferred from homology"/>
<dbReference type="InterPro" id="IPR029413">
    <property type="entry name" value="RG-lyase_II"/>
</dbReference>
<dbReference type="Pfam" id="PF14686">
    <property type="entry name" value="fn3_3"/>
    <property type="match status" value="1"/>
</dbReference>
<dbReference type="Gene3D" id="2.70.98.10">
    <property type="match status" value="1"/>
</dbReference>
<comment type="subcellular location">
    <subcellularLocation>
        <location evidence="2">Secreted</location>
    </subcellularLocation>
</comment>
<evidence type="ECO:0000256" key="2">
    <source>
        <dbReference type="ARBA" id="ARBA00004613"/>
    </source>
</evidence>
<accession>A0ABD1F0M7</accession>
<feature type="chain" id="PRO_5044806632" description="rhamnogalacturonan endolyase" evidence="8">
    <location>
        <begin position="22"/>
        <end position="552"/>
    </location>
</feature>
<evidence type="ECO:0000313" key="12">
    <source>
        <dbReference type="Proteomes" id="UP001566132"/>
    </source>
</evidence>
<organism evidence="11 12">
    <name type="scientific">Hypothenemus hampei</name>
    <name type="common">Coffee berry borer</name>
    <dbReference type="NCBI Taxonomy" id="57062"/>
    <lineage>
        <taxon>Eukaryota</taxon>
        <taxon>Metazoa</taxon>
        <taxon>Ecdysozoa</taxon>
        <taxon>Arthropoda</taxon>
        <taxon>Hexapoda</taxon>
        <taxon>Insecta</taxon>
        <taxon>Pterygota</taxon>
        <taxon>Neoptera</taxon>
        <taxon>Endopterygota</taxon>
        <taxon>Coleoptera</taxon>
        <taxon>Polyphaga</taxon>
        <taxon>Cucujiformia</taxon>
        <taxon>Curculionidae</taxon>
        <taxon>Scolytinae</taxon>
        <taxon>Hypothenemus</taxon>
    </lineage>
</organism>
<evidence type="ECO:0000313" key="11">
    <source>
        <dbReference type="EMBL" id="KAL1506859.1"/>
    </source>
</evidence>
<dbReference type="SUPFAM" id="SSF74650">
    <property type="entry name" value="Galactose mutarotase-like"/>
    <property type="match status" value="1"/>
</dbReference>
<dbReference type="CDD" id="cd10316">
    <property type="entry name" value="RGL4_M"/>
    <property type="match status" value="1"/>
</dbReference>
<name>A0ABD1F0M7_HYPHA</name>
<evidence type="ECO:0000256" key="7">
    <source>
        <dbReference type="ARBA" id="ARBA00023239"/>
    </source>
</evidence>
<dbReference type="InterPro" id="IPR013784">
    <property type="entry name" value="Carb-bd-like_fold"/>
</dbReference>
<evidence type="ECO:0000256" key="3">
    <source>
        <dbReference type="ARBA" id="ARBA00010418"/>
    </source>
</evidence>
<protein>
    <recommendedName>
        <fullName evidence="4">rhamnogalacturonan endolyase</fullName>
        <ecNumber evidence="4">4.2.2.23</ecNumber>
    </recommendedName>
</protein>
<feature type="domain" description="Rhamnogalacturonan lyase" evidence="10">
    <location>
        <begin position="323"/>
        <end position="378"/>
    </location>
</feature>
<keyword evidence="5" id="KW-0964">Secreted</keyword>
<dbReference type="EMBL" id="JBDJPC010000004">
    <property type="protein sequence ID" value="KAL1506859.1"/>
    <property type="molecule type" value="Genomic_DNA"/>
</dbReference>
<gene>
    <name evidence="11" type="ORF">ABEB36_006143</name>
</gene>
<dbReference type="AlphaFoldDB" id="A0ABD1F0M7"/>